<dbReference type="Pfam" id="PF11845">
    <property type="entry name" value="Tll0287-like"/>
    <property type="match status" value="1"/>
</dbReference>
<proteinExistence type="predicted"/>
<dbReference type="SUPFAM" id="SSF55073">
    <property type="entry name" value="Nucleotide cyclase"/>
    <property type="match status" value="1"/>
</dbReference>
<evidence type="ECO:0000313" key="6">
    <source>
        <dbReference type="Proteomes" id="UP000575083"/>
    </source>
</evidence>
<evidence type="ECO:0000313" key="5">
    <source>
        <dbReference type="EMBL" id="MBB6561048.1"/>
    </source>
</evidence>
<reference evidence="5 6" key="1">
    <citation type="submission" date="2020-08" db="EMBL/GenBank/DDBJ databases">
        <title>Functional genomics of gut bacteria from endangered species of beetles.</title>
        <authorList>
            <person name="Carlos-Shanley C."/>
        </authorList>
    </citation>
    <scope>NUCLEOTIDE SEQUENCE [LARGE SCALE GENOMIC DNA]</scope>
    <source>
        <strain evidence="5 6">S00198</strain>
    </source>
</reference>
<dbReference type="CDD" id="cd01949">
    <property type="entry name" value="GGDEF"/>
    <property type="match status" value="1"/>
</dbReference>
<dbReference type="PANTHER" id="PTHR45138:SF9">
    <property type="entry name" value="DIGUANYLATE CYCLASE DGCM-RELATED"/>
    <property type="match status" value="1"/>
</dbReference>
<keyword evidence="3" id="KW-0472">Membrane</keyword>
<evidence type="ECO:0000259" key="4">
    <source>
        <dbReference type="PROSITE" id="PS50887"/>
    </source>
</evidence>
<dbReference type="InterPro" id="IPR050469">
    <property type="entry name" value="Diguanylate_Cyclase"/>
</dbReference>
<keyword evidence="3" id="KW-1133">Transmembrane helix</keyword>
<dbReference type="Proteomes" id="UP000575083">
    <property type="component" value="Unassembled WGS sequence"/>
</dbReference>
<gene>
    <name evidence="5" type="ORF">HNP48_003736</name>
</gene>
<dbReference type="EMBL" id="JACHLK010000007">
    <property type="protein sequence ID" value="MBB6561048.1"/>
    <property type="molecule type" value="Genomic_DNA"/>
</dbReference>
<dbReference type="EC" id="2.7.7.65" evidence="1"/>
<sequence>MSLRLKFNLVLACVLLVAAAGTGLYVHRFLQKTAIEEVQHNSQLMMHAAMAIRDYTTELVKPHLDVTLAEQFLPQTVPAFAATETLRRLQSRFPGYEYKEAVLNPTNLRDRANEWEERIIKDFRDGRADLKKEVTGEVGEGMHRTLYVARPITIKQPQCLACHSTPAAAPPTMLKIYGDKNGFGWQMNETIGIQVVRVPMFYPLEKARTTFNTVMTALAGSFLLLFAVLNLSLSSLVIEPMARLNRKLEDLATKDFLTDLVNRRKFFERLEAEMADTRIKKSSLSVVMFDIDFFKRINDTFGHDSGDVVLKATALRVRELLRSSDCAARFGGEEFILLLKETPVDAAMAMAEAVRARIAGVPFDSVGHVSASFGVATWNQVEDAHALIKRADTALYVAKSSGRNCVVQAKDAL</sequence>
<dbReference type="Gene3D" id="3.30.70.270">
    <property type="match status" value="1"/>
</dbReference>
<dbReference type="SMART" id="SM00267">
    <property type="entry name" value="GGDEF"/>
    <property type="match status" value="1"/>
</dbReference>
<accession>A0A7X0PFK6</accession>
<dbReference type="GO" id="GO:0052621">
    <property type="term" value="F:diguanylate cyclase activity"/>
    <property type="evidence" value="ECO:0007669"/>
    <property type="project" value="UniProtKB-EC"/>
</dbReference>
<evidence type="ECO:0000256" key="2">
    <source>
        <dbReference type="ARBA" id="ARBA00034247"/>
    </source>
</evidence>
<dbReference type="NCBIfam" id="TIGR00254">
    <property type="entry name" value="GGDEF"/>
    <property type="match status" value="1"/>
</dbReference>
<dbReference type="FunFam" id="3.30.70.270:FF:000001">
    <property type="entry name" value="Diguanylate cyclase domain protein"/>
    <property type="match status" value="1"/>
</dbReference>
<dbReference type="InterPro" id="IPR021796">
    <property type="entry name" value="Tll0287-like_dom"/>
</dbReference>
<dbReference type="PROSITE" id="PS50887">
    <property type="entry name" value="GGDEF"/>
    <property type="match status" value="1"/>
</dbReference>
<evidence type="ECO:0000256" key="1">
    <source>
        <dbReference type="ARBA" id="ARBA00012528"/>
    </source>
</evidence>
<dbReference type="InterPro" id="IPR029787">
    <property type="entry name" value="Nucleotide_cyclase"/>
</dbReference>
<dbReference type="InterPro" id="IPR000160">
    <property type="entry name" value="GGDEF_dom"/>
</dbReference>
<comment type="caution">
    <text evidence="5">The sequence shown here is derived from an EMBL/GenBank/DDBJ whole genome shotgun (WGS) entry which is preliminary data.</text>
</comment>
<keyword evidence="3" id="KW-0812">Transmembrane</keyword>
<dbReference type="Pfam" id="PF00990">
    <property type="entry name" value="GGDEF"/>
    <property type="match status" value="1"/>
</dbReference>
<dbReference type="InterPro" id="IPR043128">
    <property type="entry name" value="Rev_trsase/Diguanyl_cyclase"/>
</dbReference>
<feature type="domain" description="GGDEF" evidence="4">
    <location>
        <begin position="282"/>
        <end position="411"/>
    </location>
</feature>
<dbReference type="AlphaFoldDB" id="A0A7X0PFK6"/>
<dbReference type="PANTHER" id="PTHR45138">
    <property type="entry name" value="REGULATORY COMPONENTS OF SENSORY TRANSDUCTION SYSTEM"/>
    <property type="match status" value="1"/>
</dbReference>
<name>A0A7X0PFK6_9BURK</name>
<comment type="catalytic activity">
    <reaction evidence="2">
        <text>2 GTP = 3',3'-c-di-GMP + 2 diphosphate</text>
        <dbReference type="Rhea" id="RHEA:24898"/>
        <dbReference type="ChEBI" id="CHEBI:33019"/>
        <dbReference type="ChEBI" id="CHEBI:37565"/>
        <dbReference type="ChEBI" id="CHEBI:58805"/>
        <dbReference type="EC" id="2.7.7.65"/>
    </reaction>
</comment>
<feature type="transmembrane region" description="Helical" evidence="3">
    <location>
        <begin position="214"/>
        <end position="238"/>
    </location>
</feature>
<organism evidence="5 6">
    <name type="scientific">Acidovorax soli</name>
    <dbReference type="NCBI Taxonomy" id="592050"/>
    <lineage>
        <taxon>Bacteria</taxon>
        <taxon>Pseudomonadati</taxon>
        <taxon>Pseudomonadota</taxon>
        <taxon>Betaproteobacteria</taxon>
        <taxon>Burkholderiales</taxon>
        <taxon>Comamonadaceae</taxon>
        <taxon>Acidovorax</taxon>
    </lineage>
</organism>
<dbReference type="RefSeq" id="WP_184859676.1">
    <property type="nucleotide sequence ID" value="NZ_JACHLK010000007.1"/>
</dbReference>
<keyword evidence="6" id="KW-1185">Reference proteome</keyword>
<protein>
    <recommendedName>
        <fullName evidence="1">diguanylate cyclase</fullName>
        <ecNumber evidence="1">2.7.7.65</ecNumber>
    </recommendedName>
</protein>
<evidence type="ECO:0000256" key="3">
    <source>
        <dbReference type="SAM" id="Phobius"/>
    </source>
</evidence>